<feature type="binding site" evidence="7">
    <location>
        <begin position="37"/>
        <end position="39"/>
    </location>
    <ligand>
        <name>S-adenosyl-L-methionine</name>
        <dbReference type="ChEBI" id="CHEBI:59789"/>
    </ligand>
</feature>
<evidence type="ECO:0000256" key="2">
    <source>
        <dbReference type="ARBA" id="ARBA00022490"/>
    </source>
</evidence>
<proteinExistence type="inferred from homology"/>
<evidence type="ECO:0000256" key="7">
    <source>
        <dbReference type="HAMAP-Rule" id="MF_01007"/>
    </source>
</evidence>
<dbReference type="FunFam" id="1.10.150.170:FF:000001">
    <property type="entry name" value="Ribosomal RNA small subunit methyltransferase H"/>
    <property type="match status" value="1"/>
</dbReference>
<dbReference type="InterPro" id="IPR023397">
    <property type="entry name" value="SAM-dep_MeTrfase_MraW_recog"/>
</dbReference>
<evidence type="ECO:0000256" key="6">
    <source>
        <dbReference type="ARBA" id="ARBA00022691"/>
    </source>
</evidence>
<dbReference type="STRING" id="28091.SAMEA3174300_01599"/>
<dbReference type="PANTHER" id="PTHR11265">
    <property type="entry name" value="S-ADENOSYL-METHYLTRANSFERASE MRAW"/>
    <property type="match status" value="1"/>
</dbReference>
<protein>
    <recommendedName>
        <fullName evidence="7">Ribosomal RNA small subunit methyltransferase H</fullName>
        <ecNumber evidence="7">2.1.1.199</ecNumber>
    </recommendedName>
    <alternativeName>
        <fullName evidence="7">16S rRNA m(4)C1402 methyltransferase</fullName>
    </alternativeName>
    <alternativeName>
        <fullName evidence="7">rRNA (cytosine-N(4)-)-methyltransferase RsmH</fullName>
    </alternativeName>
</protein>
<dbReference type="SUPFAM" id="SSF81799">
    <property type="entry name" value="Putative methyltransferase TM0872, insert domain"/>
    <property type="match status" value="1"/>
</dbReference>
<evidence type="ECO:0000313" key="9">
    <source>
        <dbReference type="Proteomes" id="UP000272771"/>
    </source>
</evidence>
<dbReference type="Proteomes" id="UP000272771">
    <property type="component" value="Chromosome"/>
</dbReference>
<dbReference type="PIRSF" id="PIRSF004486">
    <property type="entry name" value="MraW"/>
    <property type="match status" value="1"/>
</dbReference>
<comment type="function">
    <text evidence="7">Specifically methylates the N4 position of cytidine in position 1402 (C1402) of 16S rRNA.</text>
</comment>
<dbReference type="NCBIfam" id="TIGR00006">
    <property type="entry name" value="16S rRNA (cytosine(1402)-N(4))-methyltransferase RsmH"/>
    <property type="match status" value="1"/>
</dbReference>
<dbReference type="Gene3D" id="3.40.50.150">
    <property type="entry name" value="Vaccinia Virus protein VP39"/>
    <property type="match status" value="1"/>
</dbReference>
<keyword evidence="4 7" id="KW-0489">Methyltransferase</keyword>
<dbReference type="InterPro" id="IPR029063">
    <property type="entry name" value="SAM-dependent_MTases_sf"/>
</dbReference>
<accession>A0A3S4YRB3</accession>
<feature type="binding site" evidence="7">
    <location>
        <position position="83"/>
    </location>
    <ligand>
        <name>S-adenosyl-L-methionine</name>
        <dbReference type="ChEBI" id="CHEBI:59789"/>
    </ligand>
</feature>
<feature type="binding site" evidence="7">
    <location>
        <position position="57"/>
    </location>
    <ligand>
        <name>S-adenosyl-L-methionine</name>
        <dbReference type="ChEBI" id="CHEBI:59789"/>
    </ligand>
</feature>
<dbReference type="AlphaFoldDB" id="A0A3S4YRB3"/>
<dbReference type="GO" id="GO:0071424">
    <property type="term" value="F:rRNA (cytosine-N4-)-methyltransferase activity"/>
    <property type="evidence" value="ECO:0007669"/>
    <property type="project" value="UniProtKB-UniRule"/>
</dbReference>
<keyword evidence="3 7" id="KW-0698">rRNA processing</keyword>
<keyword evidence="2 7" id="KW-0963">Cytoplasm</keyword>
<keyword evidence="9" id="KW-1185">Reference proteome</keyword>
<gene>
    <name evidence="8" type="primary">mraW</name>
    <name evidence="7" type="synonym">rsmH</name>
    <name evidence="8" type="ORF">NCTC12742_00975</name>
</gene>
<comment type="similarity">
    <text evidence="1 7">Belongs to the methyltransferase superfamily. RsmH family.</text>
</comment>
<keyword evidence="5 7" id="KW-0808">Transferase</keyword>
<dbReference type="KEGG" id="nwe:SAMEA3174300_1599"/>
<dbReference type="Gene3D" id="1.10.150.170">
    <property type="entry name" value="Putative methyltransferase TM0872, insert domain"/>
    <property type="match status" value="1"/>
</dbReference>
<evidence type="ECO:0000256" key="3">
    <source>
        <dbReference type="ARBA" id="ARBA00022552"/>
    </source>
</evidence>
<dbReference type="PANTHER" id="PTHR11265:SF0">
    <property type="entry name" value="12S RRNA N4-METHYLCYTIDINE METHYLTRANSFERASE"/>
    <property type="match status" value="1"/>
</dbReference>
<keyword evidence="6 7" id="KW-0949">S-adenosyl-L-methionine</keyword>
<dbReference type="GO" id="GO:0070475">
    <property type="term" value="P:rRNA base methylation"/>
    <property type="evidence" value="ECO:0007669"/>
    <property type="project" value="UniProtKB-UniRule"/>
</dbReference>
<evidence type="ECO:0000256" key="5">
    <source>
        <dbReference type="ARBA" id="ARBA00022679"/>
    </source>
</evidence>
<dbReference type="EMBL" id="LR134533">
    <property type="protein sequence ID" value="VEJ50991.1"/>
    <property type="molecule type" value="Genomic_DNA"/>
</dbReference>
<evidence type="ECO:0000313" key="8">
    <source>
        <dbReference type="EMBL" id="VEJ50991.1"/>
    </source>
</evidence>
<comment type="catalytic activity">
    <reaction evidence="7">
        <text>cytidine(1402) in 16S rRNA + S-adenosyl-L-methionine = N(4)-methylcytidine(1402) in 16S rRNA + S-adenosyl-L-homocysteine + H(+)</text>
        <dbReference type="Rhea" id="RHEA:42928"/>
        <dbReference type="Rhea" id="RHEA-COMP:10286"/>
        <dbReference type="Rhea" id="RHEA-COMP:10287"/>
        <dbReference type="ChEBI" id="CHEBI:15378"/>
        <dbReference type="ChEBI" id="CHEBI:57856"/>
        <dbReference type="ChEBI" id="CHEBI:59789"/>
        <dbReference type="ChEBI" id="CHEBI:74506"/>
        <dbReference type="ChEBI" id="CHEBI:82748"/>
        <dbReference type="EC" id="2.1.1.199"/>
    </reaction>
</comment>
<comment type="subcellular location">
    <subcellularLocation>
        <location evidence="7">Cytoplasm</location>
    </subcellularLocation>
</comment>
<dbReference type="InterPro" id="IPR002903">
    <property type="entry name" value="RsmH"/>
</dbReference>
<dbReference type="EC" id="2.1.1.199" evidence="7"/>
<sequence length="324" mass="36164">MSEVEEFKHITVLLHETVDSLAVKNDGIYVDGTFGRGGHSRLLLSKLGKNGRLVVFDKDPQAIAVAESLAAEDERVSVVHDGFVNFQTALGELGIDKIDGAMFDLGISSPQIDDGRRGFSFRFDAPLDMRMDTTRGVSAAEWLASATEQEIHEVIKNYGEERFSRQIARAIVVQREEAPIDTTRKLAELVAKNVRTRERGQDPATRTFQAIRIFINRELEEVEGVLPQVVGRLKSGGRLAVIAFHSLEDRIVKQFMKKHSQHEALPKWVAVKEEDLPVPPLMLIGKAIKAGEDEVRANPRSRSAILRVAERTDGCFETERPSEK</sequence>
<organism evidence="8 9">
    <name type="scientific">Neisseria weaveri</name>
    <dbReference type="NCBI Taxonomy" id="28091"/>
    <lineage>
        <taxon>Bacteria</taxon>
        <taxon>Pseudomonadati</taxon>
        <taxon>Pseudomonadota</taxon>
        <taxon>Betaproteobacteria</taxon>
        <taxon>Neisseriales</taxon>
        <taxon>Neisseriaceae</taxon>
        <taxon>Neisseria</taxon>
    </lineage>
</organism>
<dbReference type="GO" id="GO:0005737">
    <property type="term" value="C:cytoplasm"/>
    <property type="evidence" value="ECO:0007669"/>
    <property type="project" value="UniProtKB-SubCell"/>
</dbReference>
<dbReference type="RefSeq" id="WP_107726597.1">
    <property type="nucleotide sequence ID" value="NZ_CAUJRG010000007.1"/>
</dbReference>
<feature type="binding site" evidence="7">
    <location>
        <position position="104"/>
    </location>
    <ligand>
        <name>S-adenosyl-L-methionine</name>
        <dbReference type="ChEBI" id="CHEBI:59789"/>
    </ligand>
</feature>
<dbReference type="Pfam" id="PF01795">
    <property type="entry name" value="Methyltransf_5"/>
    <property type="match status" value="1"/>
</dbReference>
<evidence type="ECO:0000256" key="4">
    <source>
        <dbReference type="ARBA" id="ARBA00022603"/>
    </source>
</evidence>
<dbReference type="OrthoDB" id="9806637at2"/>
<feature type="binding site" evidence="7">
    <location>
        <position position="111"/>
    </location>
    <ligand>
        <name>S-adenosyl-L-methionine</name>
        <dbReference type="ChEBI" id="CHEBI:59789"/>
    </ligand>
</feature>
<dbReference type="SUPFAM" id="SSF53335">
    <property type="entry name" value="S-adenosyl-L-methionine-dependent methyltransferases"/>
    <property type="match status" value="1"/>
</dbReference>
<evidence type="ECO:0000256" key="1">
    <source>
        <dbReference type="ARBA" id="ARBA00010396"/>
    </source>
</evidence>
<reference evidence="8 9" key="1">
    <citation type="submission" date="2018-12" db="EMBL/GenBank/DDBJ databases">
        <authorList>
            <consortium name="Pathogen Informatics"/>
        </authorList>
    </citation>
    <scope>NUCLEOTIDE SEQUENCE [LARGE SCALE GENOMIC DNA]</scope>
    <source>
        <strain evidence="8 9">NCTC12742</strain>
    </source>
</reference>
<dbReference type="HAMAP" id="MF_01007">
    <property type="entry name" value="16SrRNA_methyltr_H"/>
    <property type="match status" value="1"/>
</dbReference>
<name>A0A3S4YRB3_9NEIS</name>